<dbReference type="AlphaFoldDB" id="A0A6L5BMX8"/>
<accession>A0A6L5BMX8</accession>
<sequence length="147" mass="15837">MRRGVVRDQTFIAGDVFAGQDHGFVDVDVLREFGFDLAEFDAEAADFDLIVVAAQVFDVAVGQVAAQIARSIHPAVSAEWIGEEALCSQVVAVKVTARHAGAADVDFTRNAKWHRLTVFIQQVELGVGHGFADVCGEAILAIHRHPA</sequence>
<proteinExistence type="predicted"/>
<evidence type="ECO:0000313" key="1">
    <source>
        <dbReference type="EMBL" id="KAF2388997.1"/>
    </source>
</evidence>
<organism evidence="1 2">
    <name type="scientific">Pseudomonas frederiksbergensis</name>
    <dbReference type="NCBI Taxonomy" id="104087"/>
    <lineage>
        <taxon>Bacteria</taxon>
        <taxon>Pseudomonadati</taxon>
        <taxon>Pseudomonadota</taxon>
        <taxon>Gammaproteobacteria</taxon>
        <taxon>Pseudomonadales</taxon>
        <taxon>Pseudomonadaceae</taxon>
        <taxon>Pseudomonas</taxon>
    </lineage>
</organism>
<evidence type="ECO:0000313" key="2">
    <source>
        <dbReference type="Proteomes" id="UP000475265"/>
    </source>
</evidence>
<comment type="caution">
    <text evidence="1">The sequence shown here is derived from an EMBL/GenBank/DDBJ whole genome shotgun (WGS) entry which is preliminary data.</text>
</comment>
<dbReference type="EMBL" id="JAAAXX010000006">
    <property type="protein sequence ID" value="KAF2388997.1"/>
    <property type="molecule type" value="Genomic_DNA"/>
</dbReference>
<dbReference type="AntiFam" id="ANF00178">
    <property type="entry name" value="Shadow ORF (opposite dhbF)"/>
</dbReference>
<reference evidence="1 2" key="1">
    <citation type="submission" date="2019-12" db="EMBL/GenBank/DDBJ databases">
        <title>Endophytic bacteria associated with Panax ginseng seedlings.</title>
        <authorList>
            <person name="Park J.M."/>
            <person name="Shin R."/>
            <person name="Jo S.H."/>
        </authorList>
    </citation>
    <scope>NUCLEOTIDE SEQUENCE [LARGE SCALE GENOMIC DNA]</scope>
    <source>
        <strain evidence="1 2">PgKB32</strain>
    </source>
</reference>
<protein>
    <submittedName>
        <fullName evidence="1">Uncharacterized protein</fullName>
    </submittedName>
</protein>
<dbReference type="Proteomes" id="UP000475265">
    <property type="component" value="Unassembled WGS sequence"/>
</dbReference>
<gene>
    <name evidence="1" type="ORF">FX983_06568</name>
</gene>
<name>A0A6L5BMX8_9PSED</name>